<dbReference type="PRINTS" id="PR01590">
    <property type="entry name" value="HTHFIS"/>
</dbReference>
<feature type="non-terminal residue" evidence="2">
    <location>
        <position position="1"/>
    </location>
</feature>
<feature type="domain" description="DNA binding HTH" evidence="1">
    <location>
        <begin position="30"/>
        <end position="69"/>
    </location>
</feature>
<evidence type="ECO:0000313" key="3">
    <source>
        <dbReference type="Proteomes" id="UP001609186"/>
    </source>
</evidence>
<evidence type="ECO:0000313" key="2">
    <source>
        <dbReference type="EMBL" id="MFH5256155.1"/>
    </source>
</evidence>
<keyword evidence="3" id="KW-1185">Reference proteome</keyword>
<reference evidence="2 3" key="1">
    <citation type="submission" date="2024-10" db="EMBL/GenBank/DDBJ databases">
        <title>Burkholderia semiarida in Mexico.</title>
        <authorList>
            <person name="Estrada P."/>
        </authorList>
    </citation>
    <scope>NUCLEOTIDE SEQUENCE [LARGE SCALE GENOMIC DNA]</scope>
    <source>
        <strain evidence="2 3">CLM7-1</strain>
    </source>
</reference>
<protein>
    <submittedName>
        <fullName evidence="2">Helix-turn-helix domain-containing protein</fullName>
    </submittedName>
</protein>
<comment type="caution">
    <text evidence="2">The sequence shown here is derived from an EMBL/GenBank/DDBJ whole genome shotgun (WGS) entry which is preliminary data.</text>
</comment>
<organism evidence="2 3">
    <name type="scientific">Burkholderia semiarida</name>
    <dbReference type="NCBI Taxonomy" id="2843303"/>
    <lineage>
        <taxon>Bacteria</taxon>
        <taxon>Pseudomonadati</taxon>
        <taxon>Pseudomonadota</taxon>
        <taxon>Betaproteobacteria</taxon>
        <taxon>Burkholderiales</taxon>
        <taxon>Burkholderiaceae</taxon>
        <taxon>Burkholderia</taxon>
        <taxon>Burkholderia cepacia complex</taxon>
    </lineage>
</organism>
<evidence type="ECO:0000259" key="1">
    <source>
        <dbReference type="Pfam" id="PF02954"/>
    </source>
</evidence>
<dbReference type="EMBL" id="JBIMPM010000145">
    <property type="protein sequence ID" value="MFH5256155.1"/>
    <property type="molecule type" value="Genomic_DNA"/>
</dbReference>
<dbReference type="InterPro" id="IPR009057">
    <property type="entry name" value="Homeodomain-like_sf"/>
</dbReference>
<name>A0ABW7LDP9_9BURK</name>
<dbReference type="RefSeq" id="WP_395132102.1">
    <property type="nucleotide sequence ID" value="NZ_JBIMPM010000145.1"/>
</dbReference>
<dbReference type="InterPro" id="IPR002197">
    <property type="entry name" value="HTH_Fis"/>
</dbReference>
<dbReference type="Proteomes" id="UP001609186">
    <property type="component" value="Unassembled WGS sequence"/>
</dbReference>
<dbReference type="Pfam" id="PF02954">
    <property type="entry name" value="HTH_8"/>
    <property type="match status" value="1"/>
</dbReference>
<dbReference type="SUPFAM" id="SSF46689">
    <property type="entry name" value="Homeodomain-like"/>
    <property type="match status" value="1"/>
</dbReference>
<gene>
    <name evidence="2" type="ORF">ACGTRS_33510</name>
</gene>
<sequence>QWQHLPDDFQAELAQTARSGARHDAAPQSLDELSRSAVRQALENCRGNISQAARMLGISRQTLYRKLDQDRAAGGLLPAR</sequence>
<dbReference type="Gene3D" id="1.10.10.60">
    <property type="entry name" value="Homeodomain-like"/>
    <property type="match status" value="1"/>
</dbReference>
<accession>A0ABW7LDP9</accession>
<proteinExistence type="predicted"/>